<feature type="compositionally biased region" description="Basic and acidic residues" evidence="1">
    <location>
        <begin position="88"/>
        <end position="98"/>
    </location>
</feature>
<feature type="compositionally biased region" description="Low complexity" evidence="1">
    <location>
        <begin position="22"/>
        <end position="48"/>
    </location>
</feature>
<accession>D2VJN7</accession>
<evidence type="ECO:0000313" key="2">
    <source>
        <dbReference type="EMBL" id="EFC42985.1"/>
    </source>
</evidence>
<organism evidence="3">
    <name type="scientific">Naegleria gruberi</name>
    <name type="common">Amoeba</name>
    <dbReference type="NCBI Taxonomy" id="5762"/>
    <lineage>
        <taxon>Eukaryota</taxon>
        <taxon>Discoba</taxon>
        <taxon>Heterolobosea</taxon>
        <taxon>Tetramitia</taxon>
        <taxon>Eutetramitia</taxon>
        <taxon>Vahlkampfiidae</taxon>
        <taxon>Naegleria</taxon>
    </lineage>
</organism>
<dbReference type="KEGG" id="ngr:NAEGRDRAFT_50097"/>
<feature type="compositionally biased region" description="Low complexity" evidence="1">
    <location>
        <begin position="519"/>
        <end position="530"/>
    </location>
</feature>
<dbReference type="EMBL" id="GG738876">
    <property type="protein sequence ID" value="EFC42985.1"/>
    <property type="molecule type" value="Genomic_DNA"/>
</dbReference>
<dbReference type="Proteomes" id="UP000006671">
    <property type="component" value="Unassembled WGS sequence"/>
</dbReference>
<feature type="compositionally biased region" description="Low complexity" evidence="1">
    <location>
        <begin position="356"/>
        <end position="365"/>
    </location>
</feature>
<feature type="region of interest" description="Disordered" evidence="1">
    <location>
        <begin position="262"/>
        <end position="302"/>
    </location>
</feature>
<dbReference type="VEuPathDB" id="AmoebaDB:NAEGRDRAFT_50097"/>
<feature type="compositionally biased region" description="Polar residues" evidence="1">
    <location>
        <begin position="276"/>
        <end position="302"/>
    </location>
</feature>
<dbReference type="RefSeq" id="XP_002675729.1">
    <property type="nucleotide sequence ID" value="XM_002675683.1"/>
</dbReference>
<feature type="region of interest" description="Disordered" evidence="1">
    <location>
        <begin position="374"/>
        <end position="406"/>
    </location>
</feature>
<feature type="compositionally biased region" description="Low complexity" evidence="1">
    <location>
        <begin position="105"/>
        <end position="129"/>
    </location>
</feature>
<evidence type="ECO:0000256" key="1">
    <source>
        <dbReference type="SAM" id="MobiDB-lite"/>
    </source>
</evidence>
<feature type="region of interest" description="Disordered" evidence="1">
    <location>
        <begin position="425"/>
        <end position="488"/>
    </location>
</feature>
<feature type="compositionally biased region" description="Low complexity" evidence="1">
    <location>
        <begin position="425"/>
        <end position="453"/>
    </location>
</feature>
<feature type="compositionally biased region" description="Low complexity" evidence="1">
    <location>
        <begin position="1116"/>
        <end position="1127"/>
    </location>
</feature>
<reference evidence="2 3" key="1">
    <citation type="journal article" date="2010" name="Cell">
        <title>The genome of Naegleria gruberi illuminates early eukaryotic versatility.</title>
        <authorList>
            <person name="Fritz-Laylin L.K."/>
            <person name="Prochnik S.E."/>
            <person name="Ginger M.L."/>
            <person name="Dacks J.B."/>
            <person name="Carpenter M.L."/>
            <person name="Field M.C."/>
            <person name="Kuo A."/>
            <person name="Paredez A."/>
            <person name="Chapman J."/>
            <person name="Pham J."/>
            <person name="Shu S."/>
            <person name="Neupane R."/>
            <person name="Cipriano M."/>
            <person name="Mancuso J."/>
            <person name="Tu H."/>
            <person name="Salamov A."/>
            <person name="Lindquist E."/>
            <person name="Shapiro H."/>
            <person name="Lucas S."/>
            <person name="Grigoriev I.V."/>
            <person name="Cande W.Z."/>
            <person name="Fulton C."/>
            <person name="Rokhsar D.S."/>
            <person name="Dawson S.C."/>
        </authorList>
    </citation>
    <scope>NUCLEOTIDE SEQUENCE [LARGE SCALE GENOMIC DNA]</scope>
    <source>
        <strain evidence="2 3">NEG-M</strain>
    </source>
</reference>
<gene>
    <name evidence="2" type="ORF">NAEGRDRAFT_50097</name>
</gene>
<sequence length="1301" mass="145590">MGNKATKFEPTPNNNHHEETPLSSLRKSSTTTNNNNNSTRSFRSNLSRANTNSLSRPGGLTSSRSQPTLVRFRENTTDDEDSSDEDEDKNRQNSETLKRKTPTGSSPAAVTDNSSSSSPSRSSVSSPAARNKRRSILLFLGRNNEDEQQQEQQQNGMQYLGNDIVMSDKVMDRSTELNESFLRQMKRRTLNLGSALFNRKLVSNNSPSSSSGRLQSPLTALNSSTVSVLAQMPLSDDDSDMEEETPKTPTNNRLSLVIENVPTVSSPNSSPTTNTMNYSGEQSVISSPLSGPNNKQLNSPGNRKSQLLLNLVMMGRKNVKNVESASESSGNLNQKTVVELIQMENENLSRTPPSPSGSSTNSSTSMNSIQMTFSQAQSNNKLPSPTPLHATTSSSNLTRQHSQLSSRRKSIGAFVFEPLRFNKISNHSISPNTNSITSSPNINNSNSKTTITNDVSTTNSPFSNSLHTLPTSTTRNTSPSTSTSIISSPNIVKNTSANNLLTINFPSHATLTPTTSQNSISPLSPRSPRSPIDRTLGESRIELRKKVFSVRLENKEGSNNSLVSLAFNGKAIDETNHSHHHEGVSDQEAAEIDHANLIDYKFHFLFSMSTTEGLIDKQLDLEDLENSSLSGTIETDSHRLNQSMIFLSSASNFHDRNSRKASYIKGLQTIFEKLYKTQMNLNESHVEDYEIHQQDRDTFKMTLMLGIPHLADKMIKSELDQVLQFNGEYETYVEKKRKEKRDLTIALQKMVPNTTEYEFTKGKIDNFLILKREEFFLAGSDVESSKVSSKDNSSNNLLIDTSNVFRIDRIDSTSNFISEKERVLIEQDQIKLKHPIKLFILFTTNNNQITNAPNVPGTFVNSKFFIKLLSKIGKITGLLPQFGFLHMSLIVSSMRFDWLDSELCVPKTKLKSMRAIACVEVGSVDNFSDLKKVTKIMGSKISFWNRNIHYCRGIGYHYNTSTVEEKANHQGSCHQFVFDLLDSLSSDITLVSEKPSIIGMHDLLKDDLLLGKKGCIGSYLDWCANNLVRDSPQPDNSEWCRIELGEARRKQFAPLLRNKINQLSSQMIIDEEEDDSREIQLTSYNKTLNLILFGNSFISSQKRRKSRALSIGIVRSPTSSPSTPLSEDSPRKKKKSDSVSSGTVVICFPTHSSLDEFVRDMVEVSKDEQKPFSITPEFYLLKSFDRALWLRNNFDKNKICRDLDNSKLPTHEFLVGDNRKRIIQGKDPLTSLDYLDELLYNDEEDSALELIKSLKNEPAKIRISNSKNNGKASLPTMKCLCPFGDPRRELPFIENATIPTD</sequence>
<feature type="compositionally biased region" description="Polar residues" evidence="1">
    <location>
        <begin position="454"/>
        <end position="467"/>
    </location>
</feature>
<keyword evidence="3" id="KW-1185">Reference proteome</keyword>
<dbReference type="OrthoDB" id="10450293at2759"/>
<protein>
    <submittedName>
        <fullName evidence="2">Predicted protein</fullName>
    </submittedName>
</protein>
<name>D2VJN7_NAEGR</name>
<feature type="compositionally biased region" description="Polar residues" evidence="1">
    <location>
        <begin position="374"/>
        <end position="405"/>
    </location>
</feature>
<feature type="compositionally biased region" description="Polar residues" evidence="1">
    <location>
        <begin position="49"/>
        <end position="68"/>
    </location>
</feature>
<dbReference type="InParanoid" id="D2VJN7"/>
<feature type="compositionally biased region" description="Low complexity" evidence="1">
    <location>
        <begin position="468"/>
        <end position="488"/>
    </location>
</feature>
<feature type="compositionally biased region" description="Low complexity" evidence="1">
    <location>
        <begin position="262"/>
        <end position="275"/>
    </location>
</feature>
<feature type="compositionally biased region" description="Acidic residues" evidence="1">
    <location>
        <begin position="77"/>
        <end position="87"/>
    </location>
</feature>
<dbReference type="GeneID" id="8852959"/>
<proteinExistence type="predicted"/>
<feature type="region of interest" description="Disordered" evidence="1">
    <location>
        <begin position="512"/>
        <end position="537"/>
    </location>
</feature>
<dbReference type="OMA" id="GIGYHYN"/>
<feature type="region of interest" description="Disordered" evidence="1">
    <location>
        <begin position="346"/>
        <end position="365"/>
    </location>
</feature>
<feature type="region of interest" description="Disordered" evidence="1">
    <location>
        <begin position="1"/>
        <end position="130"/>
    </location>
</feature>
<evidence type="ECO:0000313" key="3">
    <source>
        <dbReference type="Proteomes" id="UP000006671"/>
    </source>
</evidence>
<feature type="region of interest" description="Disordered" evidence="1">
    <location>
        <begin position="1110"/>
        <end position="1137"/>
    </location>
</feature>